<protein>
    <submittedName>
        <fullName evidence="1">Uncharacterized protein</fullName>
    </submittedName>
</protein>
<accession>A0ACC2WNU6</accession>
<comment type="caution">
    <text evidence="1">The sequence shown here is derived from an EMBL/GenBank/DDBJ whole genome shotgun (WGS) entry which is preliminary data.</text>
</comment>
<dbReference type="EMBL" id="JASBWU010000023">
    <property type="protein sequence ID" value="KAJ9113000.1"/>
    <property type="molecule type" value="Genomic_DNA"/>
</dbReference>
<sequence length="194" mass="20219">MVAATKAPLRRANTRSGTTQSTVNCSTTATATPLAGTTGGPKGKTRTAVQLDASQPLTPLTGAIEDRNAIQVTARVPLLPRRSAQGSASQLVVPTTSIARPTAVPTSSRQASQRVITAAQRENLVSPSSALPRSTVREAPLNEVPPASPLLERMDITIRSVLNTQDDSTQGDNSPVVASTQPAPVLLIQTEPEK</sequence>
<dbReference type="Proteomes" id="UP001243375">
    <property type="component" value="Unassembled WGS sequence"/>
</dbReference>
<keyword evidence="2" id="KW-1185">Reference proteome</keyword>
<name>A0ACC2WNU6_9TREE</name>
<evidence type="ECO:0000313" key="2">
    <source>
        <dbReference type="Proteomes" id="UP001243375"/>
    </source>
</evidence>
<reference evidence="1" key="1">
    <citation type="submission" date="2023-04" db="EMBL/GenBank/DDBJ databases">
        <title>Draft Genome sequencing of Naganishia species isolated from polar environments using Oxford Nanopore Technology.</title>
        <authorList>
            <person name="Leo P."/>
            <person name="Venkateswaran K."/>
        </authorList>
    </citation>
    <scope>NUCLEOTIDE SEQUENCE</scope>
    <source>
        <strain evidence="1">MNA-CCFEE 5425</strain>
    </source>
</reference>
<evidence type="ECO:0000313" key="1">
    <source>
        <dbReference type="EMBL" id="KAJ9113000.1"/>
    </source>
</evidence>
<organism evidence="1 2">
    <name type="scientific">Naganishia vaughanmartiniae</name>
    <dbReference type="NCBI Taxonomy" id="1424756"/>
    <lineage>
        <taxon>Eukaryota</taxon>
        <taxon>Fungi</taxon>
        <taxon>Dikarya</taxon>
        <taxon>Basidiomycota</taxon>
        <taxon>Agaricomycotina</taxon>
        <taxon>Tremellomycetes</taxon>
        <taxon>Filobasidiales</taxon>
        <taxon>Filobasidiaceae</taxon>
        <taxon>Naganishia</taxon>
    </lineage>
</organism>
<proteinExistence type="predicted"/>
<gene>
    <name evidence="1" type="ORF">QFC22_006096</name>
</gene>